<keyword evidence="8" id="KW-1015">Disulfide bond</keyword>
<feature type="domain" description="Exostosin GT47" evidence="9">
    <location>
        <begin position="7"/>
        <end position="206"/>
    </location>
</feature>
<dbReference type="Proteomes" id="UP001217089">
    <property type="component" value="Unassembled WGS sequence"/>
</dbReference>
<keyword evidence="12" id="KW-1185">Reference proteome</keyword>
<sequence length="542" mass="62796">MYLIFRWNDGANHLLINMLPGNVPDYSTVIEVNTGKAMIAGGGFSTWSYRRTFDVSIPVYNPLVNYNSLKEKSHLEERQWFLISAQTGLHQEYRDILYGIDKEEPNFLLIDKCSAEDKTWNFSKRCKQSEAYDYPQILQEGTFCLVIRGARMGQTGFSDALMSGCIPVVVADGYVLPFSEVLDWKRAAVIVREDDLEDVMNILRSFSKERVMEMRKQVQFYWKNYFSSMKNIILTTLQIINDRVFHYASKKYEDWNEIPNQAAIKNPLFLPLMPPTSQGFTAVILTYDRLESLFQVIHQVAKVPSLAKVVVVWNNQNKSPPNMSTWPNIGKPLKVVKTTKNKLSNRFFPYDEIETECILALDDDIIMLTADELEFGFEVWREFPDRLVGFPSRMHLLDNVTDKWKYNSEWTNEISMVLTGAAFYHKYFSYLYTHSMPTALKTWVDEHMNCEDIAMNFLMANMTGKAPIKVTPRKKFKCPECTNTEMLSSDISHMIERSECINQFASIYQSMPLKSIEFRADPVLYKDDIPAVMKKYNDIGSL</sequence>
<dbReference type="Pfam" id="PF09258">
    <property type="entry name" value="Glyco_transf_64"/>
    <property type="match status" value="1"/>
</dbReference>
<keyword evidence="5" id="KW-0256">Endoplasmic reticulum</keyword>
<protein>
    <recommendedName>
        <fullName evidence="13">Exostosin-2</fullName>
    </recommendedName>
</protein>
<evidence type="ECO:0000256" key="6">
    <source>
        <dbReference type="ARBA" id="ARBA00022989"/>
    </source>
</evidence>
<evidence type="ECO:0000313" key="12">
    <source>
        <dbReference type="Proteomes" id="UP001217089"/>
    </source>
</evidence>
<keyword evidence="3" id="KW-0808">Transferase</keyword>
<evidence type="ECO:0000313" key="11">
    <source>
        <dbReference type="EMBL" id="KAJ8315619.1"/>
    </source>
</evidence>
<comment type="subcellular location">
    <subcellularLocation>
        <location evidence="1">Endoplasmic reticulum membrane</location>
        <topology evidence="1">Single-pass type II membrane protein</topology>
    </subcellularLocation>
</comment>
<keyword evidence="4" id="KW-0812">Transmembrane</keyword>
<dbReference type="PANTHER" id="PTHR48261">
    <property type="entry name" value="ACETYLGLUCOSAMINYLTRANSFERASE"/>
    <property type="match status" value="1"/>
</dbReference>
<evidence type="ECO:0000256" key="2">
    <source>
        <dbReference type="ARBA" id="ARBA00010271"/>
    </source>
</evidence>
<dbReference type="InterPro" id="IPR015338">
    <property type="entry name" value="GT64_dom"/>
</dbReference>
<evidence type="ECO:0000259" key="10">
    <source>
        <dbReference type="Pfam" id="PF09258"/>
    </source>
</evidence>
<feature type="domain" description="Glycosyl transferase 64" evidence="10">
    <location>
        <begin position="280"/>
        <end position="525"/>
    </location>
</feature>
<dbReference type="SUPFAM" id="SSF53448">
    <property type="entry name" value="Nucleotide-diphospho-sugar transferases"/>
    <property type="match status" value="1"/>
</dbReference>
<dbReference type="Gene3D" id="3.90.550.10">
    <property type="entry name" value="Spore Coat Polysaccharide Biosynthesis Protein SpsA, Chain A"/>
    <property type="match status" value="1"/>
</dbReference>
<evidence type="ECO:0000256" key="5">
    <source>
        <dbReference type="ARBA" id="ARBA00022824"/>
    </source>
</evidence>
<dbReference type="EMBL" id="JARBDR010000337">
    <property type="protein sequence ID" value="KAJ8315619.1"/>
    <property type="molecule type" value="Genomic_DNA"/>
</dbReference>
<keyword evidence="7" id="KW-0472">Membrane</keyword>
<evidence type="ECO:0008006" key="13">
    <source>
        <dbReference type="Google" id="ProtNLM"/>
    </source>
</evidence>
<dbReference type="PANTHER" id="PTHR48261:SF5">
    <property type="entry name" value="EXOSTOSIN GLYCOSYLTRANSFERASE 2"/>
    <property type="match status" value="1"/>
</dbReference>
<name>A0ABQ9FEA2_TEGGR</name>
<dbReference type="Pfam" id="PF03016">
    <property type="entry name" value="Exostosin_GT47"/>
    <property type="match status" value="1"/>
</dbReference>
<evidence type="ECO:0000256" key="1">
    <source>
        <dbReference type="ARBA" id="ARBA00004648"/>
    </source>
</evidence>
<keyword evidence="6" id="KW-1133">Transmembrane helix</keyword>
<comment type="similarity">
    <text evidence="2">Belongs to the glycosyltransferase 47 family.</text>
</comment>
<proteinExistence type="inferred from homology"/>
<organism evidence="11 12">
    <name type="scientific">Tegillarca granosa</name>
    <name type="common">Malaysian cockle</name>
    <name type="synonym">Anadara granosa</name>
    <dbReference type="NCBI Taxonomy" id="220873"/>
    <lineage>
        <taxon>Eukaryota</taxon>
        <taxon>Metazoa</taxon>
        <taxon>Spiralia</taxon>
        <taxon>Lophotrochozoa</taxon>
        <taxon>Mollusca</taxon>
        <taxon>Bivalvia</taxon>
        <taxon>Autobranchia</taxon>
        <taxon>Pteriomorphia</taxon>
        <taxon>Arcoida</taxon>
        <taxon>Arcoidea</taxon>
        <taxon>Arcidae</taxon>
        <taxon>Tegillarca</taxon>
    </lineage>
</organism>
<evidence type="ECO:0000256" key="8">
    <source>
        <dbReference type="ARBA" id="ARBA00023157"/>
    </source>
</evidence>
<accession>A0ABQ9FEA2</accession>
<evidence type="ECO:0000256" key="3">
    <source>
        <dbReference type="ARBA" id="ARBA00022679"/>
    </source>
</evidence>
<dbReference type="InterPro" id="IPR004263">
    <property type="entry name" value="Exostosin"/>
</dbReference>
<reference evidence="11 12" key="1">
    <citation type="submission" date="2022-12" db="EMBL/GenBank/DDBJ databases">
        <title>Chromosome-level genome of Tegillarca granosa.</title>
        <authorList>
            <person name="Kim J."/>
        </authorList>
    </citation>
    <scope>NUCLEOTIDE SEQUENCE [LARGE SCALE GENOMIC DNA]</scope>
    <source>
        <strain evidence="11">Teg-2019</strain>
        <tissue evidence="11">Adductor muscle</tissue>
    </source>
</reference>
<evidence type="ECO:0000259" key="9">
    <source>
        <dbReference type="Pfam" id="PF03016"/>
    </source>
</evidence>
<evidence type="ECO:0000256" key="7">
    <source>
        <dbReference type="ARBA" id="ARBA00023136"/>
    </source>
</evidence>
<dbReference type="InterPro" id="IPR029044">
    <property type="entry name" value="Nucleotide-diphossugar_trans"/>
</dbReference>
<gene>
    <name evidence="11" type="ORF">KUTeg_007769</name>
</gene>
<evidence type="ECO:0000256" key="4">
    <source>
        <dbReference type="ARBA" id="ARBA00022692"/>
    </source>
</evidence>
<dbReference type="InterPro" id="IPR040911">
    <property type="entry name" value="Exostosin_GT47"/>
</dbReference>
<comment type="caution">
    <text evidence="11">The sequence shown here is derived from an EMBL/GenBank/DDBJ whole genome shotgun (WGS) entry which is preliminary data.</text>
</comment>